<dbReference type="EMBL" id="MU003494">
    <property type="protein sequence ID" value="KAF2476756.1"/>
    <property type="molecule type" value="Genomic_DNA"/>
</dbReference>
<dbReference type="Proteomes" id="UP000799755">
    <property type="component" value="Unassembled WGS sequence"/>
</dbReference>
<keyword evidence="2" id="KW-1185">Reference proteome</keyword>
<evidence type="ECO:0000313" key="1">
    <source>
        <dbReference type="EMBL" id="KAF2476756.1"/>
    </source>
</evidence>
<protein>
    <submittedName>
        <fullName evidence="1">Uncharacterized protein</fullName>
    </submittedName>
</protein>
<evidence type="ECO:0000313" key="2">
    <source>
        <dbReference type="Proteomes" id="UP000799755"/>
    </source>
</evidence>
<gene>
    <name evidence="1" type="ORF">BDR25DRAFT_349817</name>
</gene>
<reference evidence="1" key="1">
    <citation type="journal article" date="2020" name="Stud. Mycol.">
        <title>101 Dothideomycetes genomes: a test case for predicting lifestyles and emergence of pathogens.</title>
        <authorList>
            <person name="Haridas S."/>
            <person name="Albert R."/>
            <person name="Binder M."/>
            <person name="Bloem J."/>
            <person name="Labutti K."/>
            <person name="Salamov A."/>
            <person name="Andreopoulos B."/>
            <person name="Baker S."/>
            <person name="Barry K."/>
            <person name="Bills G."/>
            <person name="Bluhm B."/>
            <person name="Cannon C."/>
            <person name="Castanera R."/>
            <person name="Culley D."/>
            <person name="Daum C."/>
            <person name="Ezra D."/>
            <person name="Gonzalez J."/>
            <person name="Henrissat B."/>
            <person name="Kuo A."/>
            <person name="Liang C."/>
            <person name="Lipzen A."/>
            <person name="Lutzoni F."/>
            <person name="Magnuson J."/>
            <person name="Mondo S."/>
            <person name="Nolan M."/>
            <person name="Ohm R."/>
            <person name="Pangilinan J."/>
            <person name="Park H.-J."/>
            <person name="Ramirez L."/>
            <person name="Alfaro M."/>
            <person name="Sun H."/>
            <person name="Tritt A."/>
            <person name="Yoshinaga Y."/>
            <person name="Zwiers L.-H."/>
            <person name="Turgeon B."/>
            <person name="Goodwin S."/>
            <person name="Spatafora J."/>
            <person name="Crous P."/>
            <person name="Grigoriev I."/>
        </authorList>
    </citation>
    <scope>NUCLEOTIDE SEQUENCE</scope>
    <source>
        <strain evidence="1">ATCC 200398</strain>
    </source>
</reference>
<accession>A0ACB6RC77</accession>
<organism evidence="1 2">
    <name type="scientific">Lindgomyces ingoldianus</name>
    <dbReference type="NCBI Taxonomy" id="673940"/>
    <lineage>
        <taxon>Eukaryota</taxon>
        <taxon>Fungi</taxon>
        <taxon>Dikarya</taxon>
        <taxon>Ascomycota</taxon>
        <taxon>Pezizomycotina</taxon>
        <taxon>Dothideomycetes</taxon>
        <taxon>Pleosporomycetidae</taxon>
        <taxon>Pleosporales</taxon>
        <taxon>Lindgomycetaceae</taxon>
        <taxon>Lindgomyces</taxon>
    </lineage>
</organism>
<proteinExistence type="predicted"/>
<sequence>MTSPFPGTTCPPLGLLPKSYPNTSYVVTILFLLPAQKSKVSASRTLIPGLYVIHTDFPHAEDGEEPAMIQPEDAESRKEIQSDNSISATATVSSNLMTKASAASTSMPELSTASTWLLQSSTTFALEPDSSPISTFVQESSEASNSILQFSTISSFTLESFNPPNPASKSSLTTTQTSNPSISSQHSWGICHGDLSNAVIIVGLHTSFNNGIEVVLPITYSIAKKNCICLESQKAHQNQGFMLKSARSGNTGQIFVKLGGLVNGSQLALSLAFDVARAHCDTFIFVDVDVGEEFGVTTTVPATRSWTGLTTPPSFVLDTEGITGDSMTGEKDMMMTSGTESAVSVVTITMSTPLEPSSTSLLSGNTSTMASSRRRTLSTSPSTPPLSDITYTNARPSRSTSSNNSSKTLTLKHKTTTTSSSPPPSTPPSSDASPDPAILAPTPSITILATFSQRKHLSALHQTSLNSLEPVRSCLSRLGVDVECATIPDLQIRAVSTLIVKPEGGREKDKVARWSKGFREVGMVVSTKKGKEAAIARKEQERRDNPEVSLDLIDFTMESTESPIDSATIVTSVRVQRPISTPTHLIQTALGPTSHLFTLIPPTPNLNSILLNPSFTLSSALPLATYASLPKLTDLDHPPPPPTNILTATRYTTSLRIWDPHCTPKLYPLQRTLDHDTWPGLLANCNSHRYRRGGYWREHEWLGACGADGGGWDVGVLEDGEGALGVVGREIEAKGQREDEDGIFLGLIFEKGEEGREWWLLGWLCIDVLGFLERWMRDDVLHLPTSCRP</sequence>
<name>A0ACB6RC77_9PLEO</name>
<comment type="caution">
    <text evidence="1">The sequence shown here is derived from an EMBL/GenBank/DDBJ whole genome shotgun (WGS) entry which is preliminary data.</text>
</comment>